<feature type="transmembrane region" description="Helical" evidence="1">
    <location>
        <begin position="51"/>
        <end position="71"/>
    </location>
</feature>
<feature type="domain" description="DUF5808" evidence="3">
    <location>
        <begin position="325"/>
        <end position="349"/>
    </location>
</feature>
<feature type="transmembrane region" description="Helical" evidence="1">
    <location>
        <begin position="6"/>
        <end position="24"/>
    </location>
</feature>
<reference evidence="4" key="1">
    <citation type="submission" date="2022-05" db="EMBL/GenBank/DDBJ databases">
        <title>Novel bacterial taxa in a minimal lignocellulolytic consortium and its capacity to transform plastics disclosed by genome-resolved metagenomics.</title>
        <authorList>
            <person name="Rodriguez C.A.D."/>
            <person name="Diaz-Garcia L."/>
            <person name="Herrera K."/>
            <person name="Tarazona N.A."/>
            <person name="Sproer C."/>
            <person name="Overmann J."/>
            <person name="Jimenez D.J."/>
        </authorList>
    </citation>
    <scope>NUCLEOTIDE SEQUENCE</scope>
    <source>
        <strain evidence="4">MAG5</strain>
    </source>
</reference>
<dbReference type="Pfam" id="PF19124">
    <property type="entry name" value="DUF5808"/>
    <property type="match status" value="1"/>
</dbReference>
<organism evidence="4 5">
    <name type="scientific">Candidatus Pristimantibacillus lignocellulolyticus</name>
    <dbReference type="NCBI Taxonomy" id="2994561"/>
    <lineage>
        <taxon>Bacteria</taxon>
        <taxon>Bacillati</taxon>
        <taxon>Bacillota</taxon>
        <taxon>Bacilli</taxon>
        <taxon>Bacillales</taxon>
        <taxon>Paenibacillaceae</taxon>
        <taxon>Candidatus Pristimantibacillus</taxon>
    </lineage>
</organism>
<keyword evidence="1" id="KW-0472">Membrane</keyword>
<evidence type="ECO:0000313" key="4">
    <source>
        <dbReference type="EMBL" id="URN95121.1"/>
    </source>
</evidence>
<feature type="domain" description="DUF1648" evidence="2">
    <location>
        <begin position="147"/>
        <end position="193"/>
    </location>
</feature>
<evidence type="ECO:0000259" key="3">
    <source>
        <dbReference type="Pfam" id="PF19124"/>
    </source>
</evidence>
<feature type="transmembrane region" description="Helical" evidence="1">
    <location>
        <begin position="185"/>
        <end position="204"/>
    </location>
</feature>
<dbReference type="InterPro" id="IPR012867">
    <property type="entry name" value="DUF1648"/>
</dbReference>
<keyword evidence="1" id="KW-1133">Transmembrane helix</keyword>
<feature type="transmembrane region" description="Helical" evidence="1">
    <location>
        <begin position="237"/>
        <end position="261"/>
    </location>
</feature>
<dbReference type="PANTHER" id="PTHR37810:SF9">
    <property type="entry name" value="MEMBRANE PROTEIN"/>
    <property type="match status" value="1"/>
</dbReference>
<dbReference type="AlphaFoldDB" id="A0A9J6ZHB4"/>
<gene>
    <name evidence="4" type="ORF">NAG76_02360</name>
</gene>
<protein>
    <submittedName>
        <fullName evidence="4">DUF5808 domain-containing protein</fullName>
    </submittedName>
</protein>
<dbReference type="InterPro" id="IPR043831">
    <property type="entry name" value="DUF5808"/>
</dbReference>
<sequence>MELWILIALFVPIIAIVAITPLITRKVEAFGVTVPEGIKQDPFVKKQIKTYITLCTTLGLVLIVALLLLLQSNQEESFYAIAYSCFIFGYMLVSFIFYYVSHVQIKKWKQTQSWYDEQLATQKIVVQTGFHNKRMTISLAWYIPHLLLVVGTVIYSLLNYDKFPEIIPMQFNFDGEVTRSVEKSLSAVLGLSGISLTMIVVFIFSHISIAKAKQVVESKDPEGSVERNPRFRYSWSIFTAITGFLIVLMMCFGQLSFLLNISNNTNMLIVFAVVGVIVLGAIVLSIKTGQGGSRIKLNDSHGKSNVSVADQDQYWKAGIIYWNSKDPAIFVEKRFGVGWTMNFARPLSWLLIIGILAIALIPSIFLS</sequence>
<feature type="transmembrane region" description="Helical" evidence="1">
    <location>
        <begin position="139"/>
        <end position="158"/>
    </location>
</feature>
<dbReference type="InterPro" id="IPR014574">
    <property type="entry name" value="UCP032908"/>
</dbReference>
<dbReference type="Proteomes" id="UP001056756">
    <property type="component" value="Chromosome"/>
</dbReference>
<feature type="transmembrane region" description="Helical" evidence="1">
    <location>
        <begin position="77"/>
        <end position="100"/>
    </location>
</feature>
<proteinExistence type="predicted"/>
<feature type="transmembrane region" description="Helical" evidence="1">
    <location>
        <begin position="267"/>
        <end position="286"/>
    </location>
</feature>
<dbReference type="EMBL" id="CP097899">
    <property type="protein sequence ID" value="URN95121.1"/>
    <property type="molecule type" value="Genomic_DNA"/>
</dbReference>
<keyword evidence="1" id="KW-0812">Transmembrane</keyword>
<dbReference type="PANTHER" id="PTHR37810">
    <property type="entry name" value="IMMUNITY PROTEIN SDPI"/>
    <property type="match status" value="1"/>
</dbReference>
<dbReference type="Pfam" id="PF07853">
    <property type="entry name" value="DUF1648"/>
    <property type="match status" value="1"/>
</dbReference>
<dbReference type="KEGG" id="plig:NAG76_02360"/>
<dbReference type="PIRSF" id="PIRSF032908">
    <property type="entry name" value="UCP032908"/>
    <property type="match status" value="1"/>
</dbReference>
<dbReference type="GO" id="GO:0009636">
    <property type="term" value="P:response to toxic substance"/>
    <property type="evidence" value="ECO:0007669"/>
    <property type="project" value="TreeGrafter"/>
</dbReference>
<name>A0A9J6ZHB4_9BACL</name>
<accession>A0A9J6ZHB4</accession>
<evidence type="ECO:0000259" key="2">
    <source>
        <dbReference type="Pfam" id="PF07853"/>
    </source>
</evidence>
<evidence type="ECO:0000256" key="1">
    <source>
        <dbReference type="SAM" id="Phobius"/>
    </source>
</evidence>
<feature type="transmembrane region" description="Helical" evidence="1">
    <location>
        <begin position="347"/>
        <end position="366"/>
    </location>
</feature>
<evidence type="ECO:0000313" key="5">
    <source>
        <dbReference type="Proteomes" id="UP001056756"/>
    </source>
</evidence>